<dbReference type="STRING" id="155974.SAMN04487818_105100"/>
<sequence>MGRRTAKAYDKLILMAAGIALAGKANGVPSTQFWNSIVTAQPYVPLGLLVVVGLFGALSPFEWWQARSLPDQKTTMRRRILTSFGRMLEVGGQVEPPLRTGDLALHFWKVQRTWRHPVSGVLRRLSTYRMSSSPQTRAFAPPKGVGAVGLCWLHNREVKIDAAGLDAITTQAEFDTYRAEHGAEAVMNLDWAEFELVRHRKALFVVPIRNSQSRFIGCISLDAERGFSTLDESDVVEEMNALSMSMSRDEFDLV</sequence>
<keyword evidence="3" id="KW-1185">Reference proteome</keyword>
<dbReference type="Proteomes" id="UP000199051">
    <property type="component" value="Unassembled WGS sequence"/>
</dbReference>
<evidence type="ECO:0000313" key="2">
    <source>
        <dbReference type="EMBL" id="SER76388.1"/>
    </source>
</evidence>
<keyword evidence="1" id="KW-0812">Transmembrane</keyword>
<keyword evidence="1" id="KW-1133">Transmembrane helix</keyword>
<dbReference type="AlphaFoldDB" id="A0A1H9RUZ5"/>
<evidence type="ECO:0000256" key="1">
    <source>
        <dbReference type="SAM" id="Phobius"/>
    </source>
</evidence>
<protein>
    <recommendedName>
        <fullName evidence="4">GAF domain-containing protein</fullName>
    </recommendedName>
</protein>
<evidence type="ECO:0000313" key="3">
    <source>
        <dbReference type="Proteomes" id="UP000199051"/>
    </source>
</evidence>
<accession>A0A1H9RUZ5</accession>
<proteinExistence type="predicted"/>
<reference evidence="3" key="1">
    <citation type="submission" date="2016-10" db="EMBL/GenBank/DDBJ databases">
        <authorList>
            <person name="Varghese N."/>
            <person name="Submissions S."/>
        </authorList>
    </citation>
    <scope>NUCLEOTIDE SEQUENCE [LARGE SCALE GENOMIC DNA]</scope>
    <source>
        <strain evidence="3">DSM 44260</strain>
    </source>
</reference>
<name>A0A1H9RUZ5_9PSEU</name>
<gene>
    <name evidence="2" type="ORF">SAMN04487818_105100</name>
</gene>
<keyword evidence="1" id="KW-0472">Membrane</keyword>
<evidence type="ECO:0008006" key="4">
    <source>
        <dbReference type="Google" id="ProtNLM"/>
    </source>
</evidence>
<organism evidence="2 3">
    <name type="scientific">Actinokineospora terrae</name>
    <dbReference type="NCBI Taxonomy" id="155974"/>
    <lineage>
        <taxon>Bacteria</taxon>
        <taxon>Bacillati</taxon>
        <taxon>Actinomycetota</taxon>
        <taxon>Actinomycetes</taxon>
        <taxon>Pseudonocardiales</taxon>
        <taxon>Pseudonocardiaceae</taxon>
        <taxon>Actinokineospora</taxon>
    </lineage>
</organism>
<feature type="transmembrane region" description="Helical" evidence="1">
    <location>
        <begin position="43"/>
        <end position="64"/>
    </location>
</feature>
<dbReference type="EMBL" id="FOGI01000005">
    <property type="protein sequence ID" value="SER76388.1"/>
    <property type="molecule type" value="Genomic_DNA"/>
</dbReference>